<comment type="caution">
    <text evidence="2">The sequence shown here is derived from an EMBL/GenBank/DDBJ whole genome shotgun (WGS) entry which is preliminary data.</text>
</comment>
<dbReference type="RefSeq" id="WP_184154092.1">
    <property type="nucleotide sequence ID" value="NZ_JACHFM010000005.1"/>
</dbReference>
<name>A0A840SXS3_9RHOB</name>
<evidence type="ECO:0000313" key="2">
    <source>
        <dbReference type="EMBL" id="MBB5224013.1"/>
    </source>
</evidence>
<sequence>MAGNAAHEEAPEPPRLRQLRLMVLALTATLIAGVIAIVILLVIRLQTAPTPVAMPPEVRLPAGESARAITLGSDWVAVVTVDAGGKERIRVLDRVSGVERAEVDIAPRP</sequence>
<keyword evidence="1" id="KW-0472">Membrane</keyword>
<proteinExistence type="predicted"/>
<reference evidence="2 3" key="1">
    <citation type="submission" date="2020-08" db="EMBL/GenBank/DDBJ databases">
        <title>Genomic Encyclopedia of Type Strains, Phase IV (KMG-IV): sequencing the most valuable type-strain genomes for metagenomic binning, comparative biology and taxonomic classification.</title>
        <authorList>
            <person name="Goeker M."/>
        </authorList>
    </citation>
    <scope>NUCLEOTIDE SEQUENCE [LARGE SCALE GENOMIC DNA]</scope>
    <source>
        <strain evidence="2 3">DSM 101730</strain>
    </source>
</reference>
<protein>
    <submittedName>
        <fullName evidence="2">Uncharacterized protein</fullName>
    </submittedName>
</protein>
<dbReference type="Pfam" id="PF20082">
    <property type="entry name" value="DUF6476"/>
    <property type="match status" value="1"/>
</dbReference>
<dbReference type="InterPro" id="IPR045519">
    <property type="entry name" value="DUF6476"/>
</dbReference>
<keyword evidence="1" id="KW-0812">Transmembrane</keyword>
<dbReference type="EMBL" id="JACHFM010000005">
    <property type="protein sequence ID" value="MBB5224013.1"/>
    <property type="molecule type" value="Genomic_DNA"/>
</dbReference>
<accession>A0A840SXS3</accession>
<feature type="transmembrane region" description="Helical" evidence="1">
    <location>
        <begin position="21"/>
        <end position="43"/>
    </location>
</feature>
<keyword evidence="1" id="KW-1133">Transmembrane helix</keyword>
<keyword evidence="3" id="KW-1185">Reference proteome</keyword>
<organism evidence="2 3">
    <name type="scientific">Amaricoccus macauensis</name>
    <dbReference type="NCBI Taxonomy" id="57001"/>
    <lineage>
        <taxon>Bacteria</taxon>
        <taxon>Pseudomonadati</taxon>
        <taxon>Pseudomonadota</taxon>
        <taxon>Alphaproteobacteria</taxon>
        <taxon>Rhodobacterales</taxon>
        <taxon>Paracoccaceae</taxon>
        <taxon>Amaricoccus</taxon>
    </lineage>
</organism>
<dbReference type="Proteomes" id="UP000549457">
    <property type="component" value="Unassembled WGS sequence"/>
</dbReference>
<gene>
    <name evidence="2" type="ORF">HNP73_003974</name>
</gene>
<dbReference type="AlphaFoldDB" id="A0A840SXS3"/>
<evidence type="ECO:0000313" key="3">
    <source>
        <dbReference type="Proteomes" id="UP000549457"/>
    </source>
</evidence>
<evidence type="ECO:0000256" key="1">
    <source>
        <dbReference type="SAM" id="Phobius"/>
    </source>
</evidence>